<dbReference type="InterPro" id="IPR008937">
    <property type="entry name" value="Ras-like_GEF"/>
</dbReference>
<dbReference type="SUPFAM" id="SSF48366">
    <property type="entry name" value="Ras GEF"/>
    <property type="match status" value="1"/>
</dbReference>
<dbReference type="Pfam" id="PF00617">
    <property type="entry name" value="RasGEF"/>
    <property type="match status" value="1"/>
</dbReference>
<dbReference type="InterPro" id="IPR001895">
    <property type="entry name" value="RASGEF_cat_dom"/>
</dbReference>
<dbReference type="SMART" id="SM00229">
    <property type="entry name" value="RasGEFN"/>
    <property type="match status" value="1"/>
</dbReference>
<dbReference type="AlphaFoldDB" id="A0A7M5V1D9"/>
<feature type="compositionally biased region" description="Basic and acidic residues" evidence="3">
    <location>
        <begin position="100"/>
        <end position="121"/>
    </location>
</feature>
<feature type="domain" description="Ras-GEF" evidence="4">
    <location>
        <begin position="281"/>
        <end position="522"/>
    </location>
</feature>
<dbReference type="SMART" id="SM00147">
    <property type="entry name" value="RasGEF"/>
    <property type="match status" value="1"/>
</dbReference>
<dbReference type="PROSITE" id="PS50009">
    <property type="entry name" value="RASGEF_CAT"/>
    <property type="match status" value="1"/>
</dbReference>
<dbReference type="PROSITE" id="PS50212">
    <property type="entry name" value="RASGEF_NTER"/>
    <property type="match status" value="1"/>
</dbReference>
<evidence type="ECO:0000256" key="1">
    <source>
        <dbReference type="ARBA" id="ARBA00022658"/>
    </source>
</evidence>
<evidence type="ECO:0000256" key="3">
    <source>
        <dbReference type="SAM" id="MobiDB-lite"/>
    </source>
</evidence>
<evidence type="ECO:0000313" key="7">
    <source>
        <dbReference type="Proteomes" id="UP000594262"/>
    </source>
</evidence>
<dbReference type="InterPro" id="IPR023578">
    <property type="entry name" value="Ras_GEF_dom_sf"/>
</dbReference>
<dbReference type="CDD" id="cd06224">
    <property type="entry name" value="REM"/>
    <property type="match status" value="1"/>
</dbReference>
<dbReference type="PANTHER" id="PTHR23113:SF356">
    <property type="entry name" value="FI05912P-RELATED"/>
    <property type="match status" value="1"/>
</dbReference>
<organism evidence="6 7">
    <name type="scientific">Clytia hemisphaerica</name>
    <dbReference type="NCBI Taxonomy" id="252671"/>
    <lineage>
        <taxon>Eukaryota</taxon>
        <taxon>Metazoa</taxon>
        <taxon>Cnidaria</taxon>
        <taxon>Hydrozoa</taxon>
        <taxon>Hydroidolina</taxon>
        <taxon>Leptothecata</taxon>
        <taxon>Obeliida</taxon>
        <taxon>Clytiidae</taxon>
        <taxon>Clytia</taxon>
    </lineage>
</organism>
<dbReference type="PANTHER" id="PTHR23113">
    <property type="entry name" value="GUANINE NUCLEOTIDE EXCHANGE FACTOR"/>
    <property type="match status" value="1"/>
</dbReference>
<dbReference type="InterPro" id="IPR000651">
    <property type="entry name" value="Ras-like_Gua-exchang_fac_N"/>
</dbReference>
<evidence type="ECO:0000313" key="6">
    <source>
        <dbReference type="EnsemblMetazoa" id="CLYHEMP004672.1"/>
    </source>
</evidence>
<dbReference type="Pfam" id="PF00618">
    <property type="entry name" value="RasGEF_N"/>
    <property type="match status" value="1"/>
</dbReference>
<evidence type="ECO:0000259" key="5">
    <source>
        <dbReference type="PROSITE" id="PS50212"/>
    </source>
</evidence>
<dbReference type="GO" id="GO:0005886">
    <property type="term" value="C:plasma membrane"/>
    <property type="evidence" value="ECO:0007669"/>
    <property type="project" value="TreeGrafter"/>
</dbReference>
<keyword evidence="7" id="KW-1185">Reference proteome</keyword>
<proteinExistence type="predicted"/>
<dbReference type="Proteomes" id="UP000594262">
    <property type="component" value="Unplaced"/>
</dbReference>
<dbReference type="RefSeq" id="XP_066915170.1">
    <property type="nucleotide sequence ID" value="XM_067059069.1"/>
</dbReference>
<protein>
    <submittedName>
        <fullName evidence="6">Uncharacterized protein</fullName>
    </submittedName>
</protein>
<dbReference type="EnsemblMetazoa" id="CLYHEMT004672.1">
    <property type="protein sequence ID" value="CLYHEMP004672.1"/>
    <property type="gene ID" value="CLYHEMG004672"/>
</dbReference>
<sequence length="545" mass="64011">MVNTYVSRNAQNNEFFVQRPKSHVIDTQRGWATLPKDLGSSVHHNNNFIHQHQDVNKQQQHRYRSSTIGFKEAVKSKFTIFGTLLRPRKLRKGVKKKTPKRGDENQSSSKQKDVDVSKHSEPLNYNDAGELVSGQLENLIHLMTPTKEYYPDKKYIFTFLLCSRLFMPPASLLRKLVDNIKVVVEKDKSVEQEVFRKFVNLLLDWSKQFPYDFKDKLMMAQFNKFSSMLKTSYPDLSKSLNLIAIHLVEKFKELLAYVEKANEFPINIDEEEKNFFDICQDPIMVAEQLALIELEKMSMLNAEQFVEKFIAEDITCSRLDLTESNKHSTTLELYVSWFNRLSYLVATEICTCPKKRDRIRLINFFINVGKHCLAIGNYNSLMAIITGLNMNAVGRMSKTWQKVNKGRFKKLESEMQPEANFAQYRKILKERMEHREDLVIPVFSIFVKDIYFLNEGIKDKLSNGMVNYEKFTLLSKQMNDFLSRRNKRCYYLRNDDVIKYFLETPVLGENGIYKSSFEVEKPENNFERDRFKSVRMKMGQTVDLR</sequence>
<dbReference type="PROSITE" id="PS00720">
    <property type="entry name" value="RASGEF"/>
    <property type="match status" value="1"/>
</dbReference>
<dbReference type="GeneID" id="136802343"/>
<dbReference type="Gene3D" id="1.20.870.10">
    <property type="entry name" value="Son of sevenless (SoS) protein Chain: S domain 1"/>
    <property type="match status" value="1"/>
</dbReference>
<accession>A0A7M5V1D9</accession>
<feature type="region of interest" description="Disordered" evidence="3">
    <location>
        <begin position="91"/>
        <end position="127"/>
    </location>
</feature>
<dbReference type="GO" id="GO:0005085">
    <property type="term" value="F:guanyl-nucleotide exchange factor activity"/>
    <property type="evidence" value="ECO:0007669"/>
    <property type="project" value="UniProtKB-KW"/>
</dbReference>
<dbReference type="InterPro" id="IPR019804">
    <property type="entry name" value="Ras_G-nucl-exch_fac_CS"/>
</dbReference>
<reference evidence="6" key="1">
    <citation type="submission" date="2021-01" db="UniProtKB">
        <authorList>
            <consortium name="EnsemblMetazoa"/>
        </authorList>
    </citation>
    <scope>IDENTIFICATION</scope>
</reference>
<evidence type="ECO:0000256" key="2">
    <source>
        <dbReference type="PROSITE-ProRule" id="PRU00168"/>
    </source>
</evidence>
<evidence type="ECO:0000259" key="4">
    <source>
        <dbReference type="PROSITE" id="PS50009"/>
    </source>
</evidence>
<keyword evidence="1 2" id="KW-0344">Guanine-nucleotide releasing factor</keyword>
<dbReference type="OrthoDB" id="20825at2759"/>
<dbReference type="CDD" id="cd00155">
    <property type="entry name" value="RasGEF"/>
    <property type="match status" value="1"/>
</dbReference>
<dbReference type="InterPro" id="IPR036964">
    <property type="entry name" value="RASGEF_cat_dom_sf"/>
</dbReference>
<name>A0A7M5V1D9_9CNID</name>
<dbReference type="Gene3D" id="1.10.840.10">
    <property type="entry name" value="Ras guanine-nucleotide exchange factors catalytic domain"/>
    <property type="match status" value="1"/>
</dbReference>
<feature type="domain" description="N-terminal Ras-GEF" evidence="5">
    <location>
        <begin position="127"/>
        <end position="252"/>
    </location>
</feature>
<dbReference type="GO" id="GO:0007265">
    <property type="term" value="P:Ras protein signal transduction"/>
    <property type="evidence" value="ECO:0007669"/>
    <property type="project" value="TreeGrafter"/>
</dbReference>